<accession>A0A4V3QWP6</accession>
<keyword evidence="4" id="KW-0410">Iron transport</keyword>
<evidence type="ECO:0000256" key="9">
    <source>
        <dbReference type="ARBA" id="ARBA00023136"/>
    </source>
</evidence>
<evidence type="ECO:0000259" key="14">
    <source>
        <dbReference type="Pfam" id="PF00593"/>
    </source>
</evidence>
<dbReference type="PROSITE" id="PS52016">
    <property type="entry name" value="TONB_DEPENDENT_REC_3"/>
    <property type="match status" value="1"/>
</dbReference>
<gene>
    <name evidence="16" type="ORF">E5A74_09710</name>
</gene>
<keyword evidence="6" id="KW-0408">Iron</keyword>
<evidence type="ECO:0000256" key="4">
    <source>
        <dbReference type="ARBA" id="ARBA00022496"/>
    </source>
</evidence>
<evidence type="ECO:0000256" key="12">
    <source>
        <dbReference type="RuleBase" id="RU003357"/>
    </source>
</evidence>
<feature type="chain" id="PRO_5020490491" evidence="13">
    <location>
        <begin position="28"/>
        <end position="728"/>
    </location>
</feature>
<keyword evidence="13" id="KW-0732">Signal</keyword>
<comment type="subcellular location">
    <subcellularLocation>
        <location evidence="1 11">Cell outer membrane</location>
        <topology evidence="1 11">Multi-pass membrane protein</topology>
    </subcellularLocation>
</comment>
<dbReference type="OrthoDB" id="9760333at2"/>
<comment type="similarity">
    <text evidence="11 12">Belongs to the TonB-dependent receptor family.</text>
</comment>
<comment type="caution">
    <text evidence="16">The sequence shown here is derived from an EMBL/GenBank/DDBJ whole genome shotgun (WGS) entry which is preliminary data.</text>
</comment>
<feature type="signal peptide" evidence="13">
    <location>
        <begin position="1"/>
        <end position="27"/>
    </location>
</feature>
<keyword evidence="17" id="KW-1185">Reference proteome</keyword>
<dbReference type="Proteomes" id="UP000309848">
    <property type="component" value="Unassembled WGS sequence"/>
</dbReference>
<evidence type="ECO:0000256" key="8">
    <source>
        <dbReference type="ARBA" id="ARBA00023077"/>
    </source>
</evidence>
<dbReference type="InterPro" id="IPR012910">
    <property type="entry name" value="Plug_dom"/>
</dbReference>
<reference evidence="16 17" key="1">
    <citation type="submission" date="2019-04" db="EMBL/GenBank/DDBJ databases">
        <title>Sphingomonas psychrotolerans sp. nov., isolated from soil in the Tianshan Mountains, Xinjiang, China.</title>
        <authorList>
            <person name="Luo Y."/>
            <person name="Sheng H."/>
        </authorList>
    </citation>
    <scope>NUCLEOTIDE SEQUENCE [LARGE SCALE GENOMIC DNA]</scope>
    <source>
        <strain evidence="16 17">KIS18-15</strain>
    </source>
</reference>
<keyword evidence="3 11" id="KW-1134">Transmembrane beta strand</keyword>
<evidence type="ECO:0000256" key="3">
    <source>
        <dbReference type="ARBA" id="ARBA00022452"/>
    </source>
</evidence>
<dbReference type="PANTHER" id="PTHR32552:SF81">
    <property type="entry name" value="TONB-DEPENDENT OUTER MEMBRANE RECEPTOR"/>
    <property type="match status" value="1"/>
</dbReference>
<sequence>MTHLKNRTSLLITAAAVALLAPVAARAQDGADAPQAPVASEGEVVVTAQKREENIQDVPISISVVGGPQMQQSGGSQLTDYAAYVPGLQVDNNGSPGRSTLSLRGVAPIGPSATVGVYLDDAPIGSSGIYNRAQSFSLDLLPYDIERLEVLRGPQGTLYGASSIGGLLKYVTVQPDLQRLSVRASGEAFTVAHGDDMGWAASAMVNIPIVSDTLAVSGSYSRRETPGYIDNILTGEKDVNDAVQQGGRVALLWRPDTNLTVKLSGLWQSVDSDNFGIVYEGMNNTPLAPGAAFLSTNAQLAEPFTSDFQFYSGTIAYDFGFAELSSTTSYSELKILETSDASRVYGVIWGGLAIYPANLHQKKWTEEVRLTSASSDRFEWMLGFFYTDEDNSHDQVVRALDASGAILPAFDPFAIVALPNTYKEYAVFGNATWKFSDAFHVTGGLRWARNDQTFTQLTQIPLIGLDTNGDGSSSEEIVTWSVSPQLFLGQDTMLYARAATGYRPGGPNIALPGFPATVDSETVTSYEVGLKAQLLDRAVTFNAAAFLLDWNDLQTSEAFANGINGLVNAGTARSKGFEASLLLQPIAGFSVGGNIAYTDARCTETTANCTDGDRLPNVPELAAAMTADYSFAVGNSAKAHVGGAVRIVGDRISAVESSPLNVPVDGYATLDLNASVTFGEKWTLRAYARNLTDERGRITSNVATVNPGFLSTVPLQPRTLGVALDLAF</sequence>
<keyword evidence="9 11" id="KW-0472">Membrane</keyword>
<keyword evidence="10 11" id="KW-0998">Cell outer membrane</keyword>
<keyword evidence="16" id="KW-0675">Receptor</keyword>
<dbReference type="Pfam" id="PF00593">
    <property type="entry name" value="TonB_dep_Rec_b-barrel"/>
    <property type="match status" value="1"/>
</dbReference>
<dbReference type="Gene3D" id="2.40.170.20">
    <property type="entry name" value="TonB-dependent receptor, beta-barrel domain"/>
    <property type="match status" value="1"/>
</dbReference>
<dbReference type="InterPro" id="IPR039426">
    <property type="entry name" value="TonB-dep_rcpt-like"/>
</dbReference>
<name>A0A4V3QWP6_9SPHN</name>
<evidence type="ECO:0000313" key="17">
    <source>
        <dbReference type="Proteomes" id="UP000309848"/>
    </source>
</evidence>
<evidence type="ECO:0000256" key="1">
    <source>
        <dbReference type="ARBA" id="ARBA00004571"/>
    </source>
</evidence>
<dbReference type="InterPro" id="IPR036942">
    <property type="entry name" value="Beta-barrel_TonB_sf"/>
</dbReference>
<keyword evidence="8 12" id="KW-0798">TonB box</keyword>
<evidence type="ECO:0000256" key="5">
    <source>
        <dbReference type="ARBA" id="ARBA00022692"/>
    </source>
</evidence>
<dbReference type="AlphaFoldDB" id="A0A4V3QWP6"/>
<evidence type="ECO:0000256" key="11">
    <source>
        <dbReference type="PROSITE-ProRule" id="PRU01360"/>
    </source>
</evidence>
<evidence type="ECO:0000313" key="16">
    <source>
        <dbReference type="EMBL" id="TGX43422.1"/>
    </source>
</evidence>
<dbReference type="PANTHER" id="PTHR32552">
    <property type="entry name" value="FERRICHROME IRON RECEPTOR-RELATED"/>
    <property type="match status" value="1"/>
</dbReference>
<dbReference type="InterPro" id="IPR000531">
    <property type="entry name" value="Beta-barrel_TonB"/>
</dbReference>
<evidence type="ECO:0000259" key="15">
    <source>
        <dbReference type="Pfam" id="PF07715"/>
    </source>
</evidence>
<proteinExistence type="inferred from homology"/>
<evidence type="ECO:0000256" key="13">
    <source>
        <dbReference type="SAM" id="SignalP"/>
    </source>
</evidence>
<dbReference type="EMBL" id="SRXU01000003">
    <property type="protein sequence ID" value="TGX43422.1"/>
    <property type="molecule type" value="Genomic_DNA"/>
</dbReference>
<dbReference type="RefSeq" id="WP_135984244.1">
    <property type="nucleotide sequence ID" value="NZ_JAASQM010000002.1"/>
</dbReference>
<keyword evidence="7" id="KW-0406">Ion transport</keyword>
<feature type="domain" description="TonB-dependent receptor-like beta-barrel" evidence="14">
    <location>
        <begin position="273"/>
        <end position="691"/>
    </location>
</feature>
<dbReference type="GO" id="GO:0006826">
    <property type="term" value="P:iron ion transport"/>
    <property type="evidence" value="ECO:0007669"/>
    <property type="project" value="UniProtKB-KW"/>
</dbReference>
<dbReference type="GO" id="GO:0009279">
    <property type="term" value="C:cell outer membrane"/>
    <property type="evidence" value="ECO:0007669"/>
    <property type="project" value="UniProtKB-SubCell"/>
</dbReference>
<organism evidence="16 17">
    <name type="scientific">Sphingomonas naasensis</name>
    <dbReference type="NCBI Taxonomy" id="1344951"/>
    <lineage>
        <taxon>Bacteria</taxon>
        <taxon>Pseudomonadati</taxon>
        <taxon>Pseudomonadota</taxon>
        <taxon>Alphaproteobacteria</taxon>
        <taxon>Sphingomonadales</taxon>
        <taxon>Sphingomonadaceae</taxon>
        <taxon>Sphingomonas</taxon>
    </lineage>
</organism>
<evidence type="ECO:0000256" key="10">
    <source>
        <dbReference type="ARBA" id="ARBA00023237"/>
    </source>
</evidence>
<evidence type="ECO:0000256" key="2">
    <source>
        <dbReference type="ARBA" id="ARBA00022448"/>
    </source>
</evidence>
<protein>
    <submittedName>
        <fullName evidence="16">TonB-dependent receptor</fullName>
    </submittedName>
</protein>
<feature type="domain" description="TonB-dependent receptor plug" evidence="15">
    <location>
        <begin position="55"/>
        <end position="166"/>
    </location>
</feature>
<evidence type="ECO:0000256" key="7">
    <source>
        <dbReference type="ARBA" id="ARBA00023065"/>
    </source>
</evidence>
<dbReference type="SUPFAM" id="SSF56935">
    <property type="entry name" value="Porins"/>
    <property type="match status" value="1"/>
</dbReference>
<dbReference type="CDD" id="cd01347">
    <property type="entry name" value="ligand_gated_channel"/>
    <property type="match status" value="1"/>
</dbReference>
<dbReference type="Pfam" id="PF07715">
    <property type="entry name" value="Plug"/>
    <property type="match status" value="1"/>
</dbReference>
<evidence type="ECO:0000256" key="6">
    <source>
        <dbReference type="ARBA" id="ARBA00023004"/>
    </source>
</evidence>
<keyword evidence="2 11" id="KW-0813">Transport</keyword>
<keyword evidence="5 11" id="KW-0812">Transmembrane</keyword>